<evidence type="ECO:0000256" key="11">
    <source>
        <dbReference type="ARBA" id="ARBA00022786"/>
    </source>
</evidence>
<keyword evidence="14" id="KW-0862">Zinc</keyword>
<evidence type="ECO:0000313" key="19">
    <source>
        <dbReference type="EMBL" id="CAD7651883.1"/>
    </source>
</evidence>
<keyword evidence="20" id="KW-1185">Reference proteome</keyword>
<dbReference type="GO" id="GO:0008270">
    <property type="term" value="F:zinc ion binding"/>
    <property type="evidence" value="ECO:0007669"/>
    <property type="project" value="UniProtKB-KW"/>
</dbReference>
<feature type="region of interest" description="Disordered" evidence="16">
    <location>
        <begin position="586"/>
        <end position="613"/>
    </location>
</feature>
<keyword evidence="13" id="KW-0788">Thiol protease</keyword>
<evidence type="ECO:0000256" key="9">
    <source>
        <dbReference type="ARBA" id="ARBA00022723"/>
    </source>
</evidence>
<evidence type="ECO:0000256" key="7">
    <source>
        <dbReference type="ARBA" id="ARBA00022553"/>
    </source>
</evidence>
<dbReference type="EC" id="3.4.19.12" evidence="5"/>
<dbReference type="InterPro" id="IPR051346">
    <property type="entry name" value="OTU_Deubiquitinase"/>
</dbReference>
<accession>A0A7R9M3W9</accession>
<name>A0A7R9M3W9_9ACAR</name>
<evidence type="ECO:0000256" key="14">
    <source>
        <dbReference type="ARBA" id="ARBA00022833"/>
    </source>
</evidence>
<dbReference type="GO" id="GO:0004843">
    <property type="term" value="F:cysteine-type deubiquitinase activity"/>
    <property type="evidence" value="ECO:0007669"/>
    <property type="project" value="UniProtKB-EC"/>
</dbReference>
<comment type="subcellular location">
    <subcellularLocation>
        <location evidence="3">Cytoplasm</location>
    </subcellularLocation>
    <subcellularLocation>
        <location evidence="2">Nucleus</location>
    </subcellularLocation>
</comment>
<dbReference type="EMBL" id="OC919759">
    <property type="protein sequence ID" value="CAD7651883.1"/>
    <property type="molecule type" value="Genomic_DNA"/>
</dbReference>
<evidence type="ECO:0000256" key="6">
    <source>
        <dbReference type="ARBA" id="ARBA00022490"/>
    </source>
</evidence>
<keyword evidence="8" id="KW-0645">Protease</keyword>
<dbReference type="GO" id="GO:0070530">
    <property type="term" value="F:K63-linked polyubiquitin modification-dependent protein binding"/>
    <property type="evidence" value="ECO:0007669"/>
    <property type="project" value="TreeGrafter"/>
</dbReference>
<protein>
    <recommendedName>
        <fullName evidence="5">ubiquitinyl hydrolase 1</fullName>
        <ecNumber evidence="5">3.4.19.12</ecNumber>
    </recommendedName>
</protein>
<evidence type="ECO:0000256" key="15">
    <source>
        <dbReference type="ARBA" id="ARBA00023242"/>
    </source>
</evidence>
<reference evidence="19" key="1">
    <citation type="submission" date="2020-11" db="EMBL/GenBank/DDBJ databases">
        <authorList>
            <person name="Tran Van P."/>
        </authorList>
    </citation>
    <scope>NUCLEOTIDE SEQUENCE</scope>
</reference>
<dbReference type="PANTHER" id="PTHR13367:SF27">
    <property type="entry name" value="OTU DOMAIN-CONTAINING PROTEIN"/>
    <property type="match status" value="1"/>
</dbReference>
<feature type="region of interest" description="Disordered" evidence="16">
    <location>
        <begin position="87"/>
        <end position="132"/>
    </location>
</feature>
<dbReference type="GO" id="GO:0071947">
    <property type="term" value="P:protein deubiquitination involved in ubiquitin-dependent protein catabolic process"/>
    <property type="evidence" value="ECO:0007669"/>
    <property type="project" value="TreeGrafter"/>
</dbReference>
<evidence type="ECO:0000256" key="10">
    <source>
        <dbReference type="ARBA" id="ARBA00022771"/>
    </source>
</evidence>
<evidence type="ECO:0000313" key="20">
    <source>
        <dbReference type="Proteomes" id="UP000728032"/>
    </source>
</evidence>
<dbReference type="GO" id="GO:0070536">
    <property type="term" value="P:protein K63-linked deubiquitination"/>
    <property type="evidence" value="ECO:0007669"/>
    <property type="project" value="TreeGrafter"/>
</dbReference>
<evidence type="ECO:0000256" key="2">
    <source>
        <dbReference type="ARBA" id="ARBA00004123"/>
    </source>
</evidence>
<feature type="compositionally biased region" description="Polar residues" evidence="16">
    <location>
        <begin position="587"/>
        <end position="600"/>
    </location>
</feature>
<keyword evidence="10" id="KW-0863">Zinc-finger</keyword>
<dbReference type="CDD" id="cd22768">
    <property type="entry name" value="OTU_OTUD7"/>
    <property type="match status" value="1"/>
</dbReference>
<comment type="catalytic activity">
    <reaction evidence="1">
        <text>Thiol-dependent hydrolysis of ester, thioester, amide, peptide and isopeptide bonds formed by the C-terminal Gly of ubiquitin (a 76-residue protein attached to proteins as an intracellular targeting signal).</text>
        <dbReference type="EC" id="3.4.19.12"/>
    </reaction>
</comment>
<keyword evidence="12" id="KW-0378">Hydrolase</keyword>
<keyword evidence="6" id="KW-0963">Cytoplasm</keyword>
<evidence type="ECO:0000256" key="8">
    <source>
        <dbReference type="ARBA" id="ARBA00022670"/>
    </source>
</evidence>
<dbReference type="Pfam" id="PF02338">
    <property type="entry name" value="OTU"/>
    <property type="match status" value="1"/>
</dbReference>
<feature type="domain" description="A20-type" evidence="18">
    <location>
        <begin position="694"/>
        <end position="729"/>
    </location>
</feature>
<dbReference type="GO" id="GO:0005737">
    <property type="term" value="C:cytoplasm"/>
    <property type="evidence" value="ECO:0007669"/>
    <property type="project" value="UniProtKB-SubCell"/>
</dbReference>
<dbReference type="PANTHER" id="PTHR13367">
    <property type="entry name" value="UBIQUITIN THIOESTERASE"/>
    <property type="match status" value="1"/>
</dbReference>
<keyword evidence="15" id="KW-0539">Nucleus</keyword>
<dbReference type="PROSITE" id="PS50802">
    <property type="entry name" value="OTU"/>
    <property type="match status" value="1"/>
</dbReference>
<dbReference type="SUPFAM" id="SSF46934">
    <property type="entry name" value="UBA-like"/>
    <property type="match status" value="1"/>
</dbReference>
<dbReference type="AlphaFoldDB" id="A0A7R9M3W9"/>
<evidence type="ECO:0000259" key="17">
    <source>
        <dbReference type="PROSITE" id="PS50802"/>
    </source>
</evidence>
<keyword evidence="9" id="KW-0479">Metal-binding</keyword>
<dbReference type="GO" id="GO:0035871">
    <property type="term" value="P:protein K11-linked deubiquitination"/>
    <property type="evidence" value="ECO:0007669"/>
    <property type="project" value="TreeGrafter"/>
</dbReference>
<sequence>MSEPKDRILSEFTTRTATDPGFARDLLDCNEWDVKSALNAFYRMNGLLAVNDTKHEESLDTNGVHMNDKKCREESLPQLVTIKCSSEPSLSSHSSQCSDESSNTSSPSKLAIHSKADDSTADVMEETNKKLSRGISRATDNVNLVSKARNEFAQDFKTSCRGSRLLNTTNFLETPDFTFTLPDLSIHPEDFRLFLEQDLIEKSTLVSLESSQRLNWWSQVCQKLWPLATTGDGNCLLHAASLGMWGFHDRLLVLRKALHALLSNSSYTAAFYRRWKWQTYFQNFKAGLIFSESEWRQEWDCLLKMASTEPRVRAHSDYKSSELNGGKKDDPLDEIQPHVYESLEEIHIFALAHVLRRPIIVIADTMLKDITGEAFFPIPFGGIYLPLECPDNNLMKSPLCLTYDAAHFSALVSMDKEIQFVDNHPSPPPAAIPLMDFEHNILPLQFVVDPGEDVFNKEQHFSDEMVERLTLSEGQKLKLLKQYFDVNSIDCPKSETDLVIDKKPNKRNAKLSAMEKSRTLPSSFESDDSSSDAPSASSVGGSVSKAKAFSSKAAKQLLQITKHFGSLGRMSKRIKKNLGTFAKRGTSFRSKTNGLSQTKTSDLKTTKNANSSEHQKVSDCELNSHCPIDWNKIIVALLHTDRRHIYYDEMIRNYLNTARARFLRQCREKKAIPCTGATGPVITSKSSPTPDNDHSNLTLCVNTGCKMFGTLHNNYLCSSCFAQQKQQLTDNDNNYTNSTDCHKPNDISKEVDLESDSQHLKVSLNSPKSKLVDEDLVTVKVGLSNFYVPTSI</sequence>
<dbReference type="InterPro" id="IPR002653">
    <property type="entry name" value="Znf_A20"/>
</dbReference>
<evidence type="ECO:0000256" key="13">
    <source>
        <dbReference type="ARBA" id="ARBA00022807"/>
    </source>
</evidence>
<dbReference type="InterPro" id="IPR009060">
    <property type="entry name" value="UBA-like_sf"/>
</dbReference>
<comment type="similarity">
    <text evidence="4">Belongs to the peptidase C64 family.</text>
</comment>
<keyword evidence="7" id="KW-0597">Phosphoprotein</keyword>
<dbReference type="Proteomes" id="UP000728032">
    <property type="component" value="Unassembled WGS sequence"/>
</dbReference>
<dbReference type="GO" id="GO:0005634">
    <property type="term" value="C:nucleus"/>
    <property type="evidence" value="ECO:0007669"/>
    <property type="project" value="UniProtKB-SubCell"/>
</dbReference>
<dbReference type="EMBL" id="CAJPVJ010004934">
    <property type="protein sequence ID" value="CAG2169067.1"/>
    <property type="molecule type" value="Genomic_DNA"/>
</dbReference>
<evidence type="ECO:0000259" key="18">
    <source>
        <dbReference type="PROSITE" id="PS51036"/>
    </source>
</evidence>
<feature type="compositionally biased region" description="Low complexity" evidence="16">
    <location>
        <begin position="531"/>
        <end position="541"/>
    </location>
</feature>
<dbReference type="GO" id="GO:0071108">
    <property type="term" value="P:protein K48-linked deubiquitination"/>
    <property type="evidence" value="ECO:0007669"/>
    <property type="project" value="TreeGrafter"/>
</dbReference>
<keyword evidence="11" id="KW-0833">Ubl conjugation pathway</keyword>
<feature type="domain" description="OTU" evidence="17">
    <location>
        <begin position="224"/>
        <end position="414"/>
    </location>
</feature>
<feature type="compositionally biased region" description="Low complexity" evidence="16">
    <location>
        <begin position="87"/>
        <end position="102"/>
    </location>
</feature>
<dbReference type="GO" id="GO:0003677">
    <property type="term" value="F:DNA binding"/>
    <property type="evidence" value="ECO:0007669"/>
    <property type="project" value="InterPro"/>
</dbReference>
<proteinExistence type="inferred from homology"/>
<dbReference type="PROSITE" id="PS51036">
    <property type="entry name" value="ZF_A20"/>
    <property type="match status" value="1"/>
</dbReference>
<dbReference type="Gene3D" id="1.10.8.10">
    <property type="entry name" value="DNA helicase RuvA subunit, C-terminal domain"/>
    <property type="match status" value="1"/>
</dbReference>
<organism evidence="19">
    <name type="scientific">Oppiella nova</name>
    <dbReference type="NCBI Taxonomy" id="334625"/>
    <lineage>
        <taxon>Eukaryota</taxon>
        <taxon>Metazoa</taxon>
        <taxon>Ecdysozoa</taxon>
        <taxon>Arthropoda</taxon>
        <taxon>Chelicerata</taxon>
        <taxon>Arachnida</taxon>
        <taxon>Acari</taxon>
        <taxon>Acariformes</taxon>
        <taxon>Sarcoptiformes</taxon>
        <taxon>Oribatida</taxon>
        <taxon>Brachypylina</taxon>
        <taxon>Oppioidea</taxon>
        <taxon>Oppiidae</taxon>
        <taxon>Oppiella</taxon>
    </lineage>
</organism>
<evidence type="ECO:0000256" key="16">
    <source>
        <dbReference type="SAM" id="MobiDB-lite"/>
    </source>
</evidence>
<dbReference type="InterPro" id="IPR003323">
    <property type="entry name" value="OTU_dom"/>
</dbReference>
<feature type="region of interest" description="Disordered" evidence="16">
    <location>
        <begin position="509"/>
        <end position="541"/>
    </location>
</feature>
<evidence type="ECO:0000256" key="4">
    <source>
        <dbReference type="ARBA" id="ARBA00005865"/>
    </source>
</evidence>
<dbReference type="OrthoDB" id="6275030at2759"/>
<evidence type="ECO:0000256" key="12">
    <source>
        <dbReference type="ARBA" id="ARBA00022801"/>
    </source>
</evidence>
<evidence type="ECO:0000256" key="3">
    <source>
        <dbReference type="ARBA" id="ARBA00004496"/>
    </source>
</evidence>
<evidence type="ECO:0000256" key="5">
    <source>
        <dbReference type="ARBA" id="ARBA00012759"/>
    </source>
</evidence>
<gene>
    <name evidence="19" type="ORF">ONB1V03_LOCUS8551</name>
</gene>
<evidence type="ECO:0000256" key="1">
    <source>
        <dbReference type="ARBA" id="ARBA00000707"/>
    </source>
</evidence>